<organism evidence="1">
    <name type="scientific">Arundo donax</name>
    <name type="common">Giant reed</name>
    <name type="synonym">Donax arundinaceus</name>
    <dbReference type="NCBI Taxonomy" id="35708"/>
    <lineage>
        <taxon>Eukaryota</taxon>
        <taxon>Viridiplantae</taxon>
        <taxon>Streptophyta</taxon>
        <taxon>Embryophyta</taxon>
        <taxon>Tracheophyta</taxon>
        <taxon>Spermatophyta</taxon>
        <taxon>Magnoliopsida</taxon>
        <taxon>Liliopsida</taxon>
        <taxon>Poales</taxon>
        <taxon>Poaceae</taxon>
        <taxon>PACMAD clade</taxon>
        <taxon>Arundinoideae</taxon>
        <taxon>Arundineae</taxon>
        <taxon>Arundo</taxon>
    </lineage>
</organism>
<reference evidence="1" key="1">
    <citation type="submission" date="2014-09" db="EMBL/GenBank/DDBJ databases">
        <authorList>
            <person name="Magalhaes I.L.F."/>
            <person name="Oliveira U."/>
            <person name="Santos F.R."/>
            <person name="Vidigal T.H.D.A."/>
            <person name="Brescovit A.D."/>
            <person name="Santos A.J."/>
        </authorList>
    </citation>
    <scope>NUCLEOTIDE SEQUENCE</scope>
    <source>
        <tissue evidence="1">Shoot tissue taken approximately 20 cm above the soil surface</tissue>
    </source>
</reference>
<sequence length="34" mass="4063">MQPHKKSKEFRLEGTKYSLSKNKHMHKETCVPSF</sequence>
<accession>A0A0A9ANX0</accession>
<dbReference type="EMBL" id="GBRH01244466">
    <property type="protein sequence ID" value="JAD53429.1"/>
    <property type="molecule type" value="Transcribed_RNA"/>
</dbReference>
<name>A0A0A9ANX0_ARUDO</name>
<reference evidence="1" key="2">
    <citation type="journal article" date="2015" name="Data Brief">
        <title>Shoot transcriptome of the giant reed, Arundo donax.</title>
        <authorList>
            <person name="Barrero R.A."/>
            <person name="Guerrero F.D."/>
            <person name="Moolhuijzen P."/>
            <person name="Goolsby J.A."/>
            <person name="Tidwell J."/>
            <person name="Bellgard S.E."/>
            <person name="Bellgard M.I."/>
        </authorList>
    </citation>
    <scope>NUCLEOTIDE SEQUENCE</scope>
    <source>
        <tissue evidence="1">Shoot tissue taken approximately 20 cm above the soil surface</tissue>
    </source>
</reference>
<protein>
    <submittedName>
        <fullName evidence="1">Uncharacterized protein</fullName>
    </submittedName>
</protein>
<proteinExistence type="predicted"/>
<evidence type="ECO:0000313" key="1">
    <source>
        <dbReference type="EMBL" id="JAD53429.1"/>
    </source>
</evidence>
<dbReference type="AlphaFoldDB" id="A0A0A9ANX0"/>